<reference evidence="1 2" key="1">
    <citation type="submission" date="2016-04" db="EMBL/GenBank/DDBJ databases">
        <title>Complete genome sequence and analysis of deep-sea sediment isolate, Amycolatopsis sp. WP1.</title>
        <authorList>
            <person name="Wang H."/>
            <person name="Chen S."/>
            <person name="Wu Q."/>
        </authorList>
    </citation>
    <scope>NUCLEOTIDE SEQUENCE [LARGE SCALE GENOMIC DNA]</scope>
    <source>
        <strain evidence="1 2">WP1</strain>
    </source>
</reference>
<evidence type="ECO:0008006" key="3">
    <source>
        <dbReference type="Google" id="ProtNLM"/>
    </source>
</evidence>
<dbReference type="OrthoDB" id="3598838at2"/>
<dbReference type="AlphaFoldDB" id="A0A344LAW6"/>
<protein>
    <recommendedName>
        <fullName evidence="3">Lipoprotein</fullName>
    </recommendedName>
</protein>
<dbReference type="PROSITE" id="PS51257">
    <property type="entry name" value="PROKAR_LIPOPROTEIN"/>
    <property type="match status" value="1"/>
</dbReference>
<evidence type="ECO:0000313" key="2">
    <source>
        <dbReference type="Proteomes" id="UP000250434"/>
    </source>
</evidence>
<sequence>MRGFAALAAGAALVLAGCEVSTIGAAGPAAADQAKADARAAQRDAVKAAVDDLAGQEAIAYRSQLRNDAGELVDLALNVTKNGTTYGAVGVGGQVVNVVEADGKPYLSAPPAYWKTQGVNDGQAEEYGKRWMFVEQSDLPLRASQVLTPREIRNALYDASLGIDQLADPVKTRLADGSEAYELTLPKGKLVISAAQPHRVVSFDAGLVEGVGKAFGAGTTVTPGGLTGDALAQFKNGLGGAVDAFAQAFDYAAELVVLVDGNDLQCQTSGSCTSTIKVRNSVTGDAARVSSVRVVAKADVSAPELGSQTCTAEATAAPNSVVDVPCTVRFNVPNRTASYQVTSMPSATGEAIAAVDVGAIKQKIEAEFATLGG</sequence>
<name>A0A344LAW6_9PSEU</name>
<proteinExistence type="predicted"/>
<gene>
    <name evidence="1" type="ORF">A4R43_24030</name>
</gene>
<evidence type="ECO:0000313" key="1">
    <source>
        <dbReference type="EMBL" id="AXB45190.1"/>
    </source>
</evidence>
<dbReference type="Proteomes" id="UP000250434">
    <property type="component" value="Chromosome"/>
</dbReference>
<organism evidence="1 2">
    <name type="scientific">Amycolatopsis albispora</name>
    <dbReference type="NCBI Taxonomy" id="1804986"/>
    <lineage>
        <taxon>Bacteria</taxon>
        <taxon>Bacillati</taxon>
        <taxon>Actinomycetota</taxon>
        <taxon>Actinomycetes</taxon>
        <taxon>Pseudonocardiales</taxon>
        <taxon>Pseudonocardiaceae</taxon>
        <taxon>Amycolatopsis</taxon>
    </lineage>
</organism>
<keyword evidence="2" id="KW-1185">Reference proteome</keyword>
<dbReference type="EMBL" id="CP015163">
    <property type="protein sequence ID" value="AXB45190.1"/>
    <property type="molecule type" value="Genomic_DNA"/>
</dbReference>
<dbReference type="KEGG" id="aab:A4R43_24030"/>
<accession>A0A344LAW6</accession>